<geneLocation type="plasmid" evidence="7">
    <name>unnamed</name>
</geneLocation>
<dbReference type="GO" id="GO:0008237">
    <property type="term" value="F:metallopeptidase activity"/>
    <property type="evidence" value="ECO:0007669"/>
    <property type="project" value="UniProtKB-KW"/>
</dbReference>
<dbReference type="InterPro" id="IPR025657">
    <property type="entry name" value="RadC_JAB"/>
</dbReference>
<evidence type="ECO:0000256" key="1">
    <source>
        <dbReference type="ARBA" id="ARBA00022670"/>
    </source>
</evidence>
<dbReference type="Pfam" id="PF04002">
    <property type="entry name" value="RadC"/>
    <property type="match status" value="1"/>
</dbReference>
<keyword evidence="3" id="KW-0378">Hydrolase</keyword>
<keyword evidence="2" id="KW-0479">Metal-binding</keyword>
<evidence type="ECO:0000256" key="2">
    <source>
        <dbReference type="ARBA" id="ARBA00022723"/>
    </source>
</evidence>
<dbReference type="GO" id="GO:0006508">
    <property type="term" value="P:proteolysis"/>
    <property type="evidence" value="ECO:0007669"/>
    <property type="project" value="UniProtKB-KW"/>
</dbReference>
<dbReference type="EMBL" id="RYFC01000002">
    <property type="protein sequence ID" value="RTZ48392.1"/>
    <property type="molecule type" value="Genomic_DNA"/>
</dbReference>
<keyword evidence="5" id="KW-0482">Metalloprotease</keyword>
<keyword evidence="7" id="KW-0614">Plasmid</keyword>
<feature type="domain" description="MPN" evidence="6">
    <location>
        <begin position="24"/>
        <end position="149"/>
    </location>
</feature>
<organism evidence="7">
    <name type="scientific">Chryseobacterium arthrosphaerae</name>
    <dbReference type="NCBI Taxonomy" id="651561"/>
    <lineage>
        <taxon>Bacteria</taxon>
        <taxon>Pseudomonadati</taxon>
        <taxon>Bacteroidota</taxon>
        <taxon>Flavobacteriia</taxon>
        <taxon>Flavobacteriales</taxon>
        <taxon>Weeksellaceae</taxon>
        <taxon>Chryseobacterium group</taxon>
        <taxon>Chryseobacterium</taxon>
    </lineage>
</organism>
<dbReference type="Gene3D" id="3.40.140.10">
    <property type="entry name" value="Cytidine Deaminase, domain 2"/>
    <property type="match status" value="1"/>
</dbReference>
<dbReference type="InterPro" id="IPR001405">
    <property type="entry name" value="UPF0758"/>
</dbReference>
<evidence type="ECO:0000256" key="4">
    <source>
        <dbReference type="ARBA" id="ARBA00022833"/>
    </source>
</evidence>
<dbReference type="AlphaFoldDB" id="A0A432DXS1"/>
<dbReference type="PROSITE" id="PS50249">
    <property type="entry name" value="MPN"/>
    <property type="match status" value="1"/>
</dbReference>
<accession>A0A432DXS1</accession>
<evidence type="ECO:0000256" key="3">
    <source>
        <dbReference type="ARBA" id="ARBA00022801"/>
    </source>
</evidence>
<name>A0A432DXS1_9FLAO</name>
<evidence type="ECO:0000256" key="5">
    <source>
        <dbReference type="ARBA" id="ARBA00023049"/>
    </source>
</evidence>
<evidence type="ECO:0000259" key="6">
    <source>
        <dbReference type="PROSITE" id="PS50249"/>
    </source>
</evidence>
<protein>
    <submittedName>
        <fullName evidence="7">DNA repair protein</fullName>
    </submittedName>
</protein>
<dbReference type="CDD" id="cd08071">
    <property type="entry name" value="MPN_DUF2466"/>
    <property type="match status" value="1"/>
</dbReference>
<dbReference type="GO" id="GO:0046872">
    <property type="term" value="F:metal ion binding"/>
    <property type="evidence" value="ECO:0007669"/>
    <property type="project" value="UniProtKB-KW"/>
</dbReference>
<gene>
    <name evidence="7" type="ORF">EJ377_12285</name>
</gene>
<dbReference type="PANTHER" id="PTHR30471">
    <property type="entry name" value="DNA REPAIR PROTEIN RADC"/>
    <property type="match status" value="1"/>
</dbReference>
<keyword evidence="4" id="KW-0862">Zinc</keyword>
<comment type="caution">
    <text evidence="7">The sequence shown here is derived from an EMBL/GenBank/DDBJ whole genome shotgun (WGS) entry which is preliminary data.</text>
</comment>
<reference evidence="7" key="1">
    <citation type="submission" date="2018-12" db="EMBL/GenBank/DDBJ databases">
        <title>Draft Genome Sequence of Chryseobacterium arthrosphaerae strain ED882-96 Isolated from the Blood of a Patient with Liver Cirrhosis in Taiwan.</title>
        <authorList>
            <person name="Lin J.-N."/>
            <person name="Lai C.-H."/>
            <person name="Yang C.-H."/>
            <person name="Huang Y.-H."/>
        </authorList>
    </citation>
    <scope>NUCLEOTIDE SEQUENCE [LARGE SCALE GENOMIC DNA]</scope>
    <source>
        <strain evidence="7">ED882-96</strain>
        <plasmid evidence="7">unnamed</plasmid>
    </source>
</reference>
<proteinExistence type="predicted"/>
<sequence length="149" mass="16407">MKTNVKVAELLVSYSNNNINPEQKISNSDDSYDIAMNLWNLNTIQIQEEVKVIFLNDALMVLGFYSLSKGGISSSIVDIRLILSVALKAIATGIILVHNHPTGNLKPSKADLDITKKLKSACDVMGINLLDHLIISKENYFSFADEGLL</sequence>
<keyword evidence="1" id="KW-0645">Protease</keyword>
<evidence type="ECO:0000313" key="7">
    <source>
        <dbReference type="EMBL" id="RTZ48392.1"/>
    </source>
</evidence>
<dbReference type="InterPro" id="IPR037518">
    <property type="entry name" value="MPN"/>
</dbReference>
<dbReference type="Proteomes" id="UP000276953">
    <property type="component" value="Plasmid unnamed"/>
</dbReference>
<dbReference type="PANTHER" id="PTHR30471:SF3">
    <property type="entry name" value="UPF0758 PROTEIN YEES-RELATED"/>
    <property type="match status" value="1"/>
</dbReference>